<evidence type="ECO:0000256" key="9">
    <source>
        <dbReference type="ARBA" id="ARBA00022984"/>
    </source>
</evidence>
<evidence type="ECO:0000256" key="13">
    <source>
        <dbReference type="ARBA" id="ARBA00049902"/>
    </source>
</evidence>
<comment type="catalytic activity">
    <reaction evidence="12">
        <text>Preferential cleavage: (Ac)2-L-Lys-D-Ala-|-D-Ala. Also transpeptidation of peptidyl-alanyl moieties that are N-acyl substituents of D-alanine.</text>
        <dbReference type="EC" id="3.4.16.4"/>
    </reaction>
</comment>
<dbReference type="AlphaFoldDB" id="A0A8I0EXH8"/>
<dbReference type="InterPro" id="IPR023346">
    <property type="entry name" value="Lysozyme-like_dom_sf"/>
</dbReference>
<dbReference type="InterPro" id="IPR001264">
    <property type="entry name" value="Glyco_trans_51"/>
</dbReference>
<evidence type="ECO:0000256" key="12">
    <source>
        <dbReference type="ARBA" id="ARBA00034000"/>
    </source>
</evidence>
<evidence type="ECO:0000256" key="10">
    <source>
        <dbReference type="ARBA" id="ARBA00023268"/>
    </source>
</evidence>
<reference evidence="18" key="1">
    <citation type="submission" date="2020-09" db="EMBL/GenBank/DDBJ databases">
        <title>Novel species in genus Aeromicrobium.</title>
        <authorList>
            <person name="Zhang G."/>
        </authorList>
    </citation>
    <scope>NUCLEOTIDE SEQUENCE</scope>
    <source>
        <strain evidence="18">Zg-636</strain>
    </source>
</reference>
<dbReference type="EMBL" id="JACTVM010000003">
    <property type="protein sequence ID" value="MBC9226925.1"/>
    <property type="molecule type" value="Genomic_DNA"/>
</dbReference>
<comment type="catalytic activity">
    <reaction evidence="13">
        <text>[GlcNAc-(1-&gt;4)-Mur2Ac(oyl-L-Ala-gamma-D-Glu-L-Lys-D-Ala-D-Ala)](n)-di-trans,octa-cis-undecaprenyl diphosphate + beta-D-GlcNAc-(1-&gt;4)-Mur2Ac(oyl-L-Ala-gamma-D-Glu-L-Lys-D-Ala-D-Ala)-di-trans,octa-cis-undecaprenyl diphosphate = [GlcNAc-(1-&gt;4)-Mur2Ac(oyl-L-Ala-gamma-D-Glu-L-Lys-D-Ala-D-Ala)](n+1)-di-trans,octa-cis-undecaprenyl diphosphate + di-trans,octa-cis-undecaprenyl diphosphate + H(+)</text>
        <dbReference type="Rhea" id="RHEA:23708"/>
        <dbReference type="Rhea" id="RHEA-COMP:9602"/>
        <dbReference type="Rhea" id="RHEA-COMP:9603"/>
        <dbReference type="ChEBI" id="CHEBI:15378"/>
        <dbReference type="ChEBI" id="CHEBI:58405"/>
        <dbReference type="ChEBI" id="CHEBI:60033"/>
        <dbReference type="ChEBI" id="CHEBI:78435"/>
        <dbReference type="EC" id="2.4.99.28"/>
    </reaction>
</comment>
<dbReference type="GO" id="GO:0009252">
    <property type="term" value="P:peptidoglycan biosynthetic process"/>
    <property type="evidence" value="ECO:0007669"/>
    <property type="project" value="UniProtKB-KW"/>
</dbReference>
<dbReference type="GO" id="GO:0008955">
    <property type="term" value="F:peptidoglycan glycosyltransferase activity"/>
    <property type="evidence" value="ECO:0007669"/>
    <property type="project" value="UniProtKB-EC"/>
</dbReference>
<evidence type="ECO:0000256" key="3">
    <source>
        <dbReference type="ARBA" id="ARBA00022645"/>
    </source>
</evidence>
<name>A0A8I0EXH8_9ACTN</name>
<dbReference type="InterPro" id="IPR050396">
    <property type="entry name" value="Glycosyltr_51/Transpeptidase"/>
</dbReference>
<dbReference type="SUPFAM" id="SSF56601">
    <property type="entry name" value="beta-lactamase/transpeptidase-like"/>
    <property type="match status" value="1"/>
</dbReference>
<keyword evidence="8" id="KW-0133">Cell shape</keyword>
<dbReference type="InterPro" id="IPR012338">
    <property type="entry name" value="Beta-lactam/transpept-like"/>
</dbReference>
<dbReference type="Pfam" id="PF00905">
    <property type="entry name" value="Transpeptidase"/>
    <property type="match status" value="1"/>
</dbReference>
<gene>
    <name evidence="18" type="ORF">IBG24_11395</name>
</gene>
<comment type="similarity">
    <text evidence="1">In the C-terminal section; belongs to the transpeptidase family.</text>
</comment>
<keyword evidence="7" id="KW-0378">Hydrolase</keyword>
<evidence type="ECO:0000256" key="2">
    <source>
        <dbReference type="ARBA" id="ARBA00007739"/>
    </source>
</evidence>
<keyword evidence="15" id="KW-0812">Transmembrane</keyword>
<evidence type="ECO:0000256" key="1">
    <source>
        <dbReference type="ARBA" id="ARBA00007090"/>
    </source>
</evidence>
<dbReference type="GO" id="GO:0008658">
    <property type="term" value="F:penicillin binding"/>
    <property type="evidence" value="ECO:0007669"/>
    <property type="project" value="InterPro"/>
</dbReference>
<evidence type="ECO:0000259" key="17">
    <source>
        <dbReference type="Pfam" id="PF00912"/>
    </source>
</evidence>
<evidence type="ECO:0000313" key="19">
    <source>
        <dbReference type="Proteomes" id="UP000620591"/>
    </source>
</evidence>
<dbReference type="GO" id="GO:0030288">
    <property type="term" value="C:outer membrane-bounded periplasmic space"/>
    <property type="evidence" value="ECO:0007669"/>
    <property type="project" value="TreeGrafter"/>
</dbReference>
<feature type="compositionally biased region" description="Basic and acidic residues" evidence="14">
    <location>
        <begin position="672"/>
        <end position="681"/>
    </location>
</feature>
<accession>A0A8I0EXH8</accession>
<evidence type="ECO:0000313" key="18">
    <source>
        <dbReference type="EMBL" id="MBC9226925.1"/>
    </source>
</evidence>
<dbReference type="GO" id="GO:0008360">
    <property type="term" value="P:regulation of cell shape"/>
    <property type="evidence" value="ECO:0007669"/>
    <property type="project" value="UniProtKB-KW"/>
</dbReference>
<keyword evidence="3" id="KW-0121">Carboxypeptidase</keyword>
<dbReference type="InterPro" id="IPR001460">
    <property type="entry name" value="PCN-bd_Tpept"/>
</dbReference>
<dbReference type="RefSeq" id="WP_187769657.1">
    <property type="nucleotide sequence ID" value="NZ_JACTVM010000003.1"/>
</dbReference>
<evidence type="ECO:0000259" key="16">
    <source>
        <dbReference type="Pfam" id="PF00905"/>
    </source>
</evidence>
<evidence type="ECO:0000256" key="8">
    <source>
        <dbReference type="ARBA" id="ARBA00022960"/>
    </source>
</evidence>
<feature type="domain" description="Glycosyl transferase family 51" evidence="17">
    <location>
        <begin position="80"/>
        <end position="254"/>
    </location>
</feature>
<dbReference type="InterPro" id="IPR036950">
    <property type="entry name" value="PBP_transglycosylase"/>
</dbReference>
<dbReference type="Gene3D" id="1.10.3810.10">
    <property type="entry name" value="Biosynthetic peptidoglycan transglycosylase-like"/>
    <property type="match status" value="1"/>
</dbReference>
<feature type="compositionally biased region" description="Pro residues" evidence="14">
    <location>
        <begin position="682"/>
        <end position="718"/>
    </location>
</feature>
<dbReference type="PANTHER" id="PTHR32282">
    <property type="entry name" value="BINDING PROTEIN TRANSPEPTIDASE, PUTATIVE-RELATED"/>
    <property type="match status" value="1"/>
</dbReference>
<evidence type="ECO:0000256" key="6">
    <source>
        <dbReference type="ARBA" id="ARBA00022679"/>
    </source>
</evidence>
<keyword evidence="6" id="KW-0808">Transferase</keyword>
<protein>
    <submittedName>
        <fullName evidence="18">Penicillin-binding protein</fullName>
    </submittedName>
</protein>
<dbReference type="GO" id="GO:0006508">
    <property type="term" value="P:proteolysis"/>
    <property type="evidence" value="ECO:0007669"/>
    <property type="project" value="UniProtKB-KW"/>
</dbReference>
<organism evidence="18 19">
    <name type="scientific">Aeromicrobium senzhongii</name>
    <dbReference type="NCBI Taxonomy" id="2663859"/>
    <lineage>
        <taxon>Bacteria</taxon>
        <taxon>Bacillati</taxon>
        <taxon>Actinomycetota</taxon>
        <taxon>Actinomycetes</taxon>
        <taxon>Propionibacteriales</taxon>
        <taxon>Nocardioidaceae</taxon>
        <taxon>Aeromicrobium</taxon>
    </lineage>
</organism>
<keyword evidence="15" id="KW-0472">Membrane</keyword>
<dbReference type="Proteomes" id="UP000620591">
    <property type="component" value="Unassembled WGS sequence"/>
</dbReference>
<dbReference type="Gene3D" id="3.40.710.10">
    <property type="entry name" value="DD-peptidase/beta-lactamase superfamily"/>
    <property type="match status" value="1"/>
</dbReference>
<keyword evidence="4" id="KW-0645">Protease</keyword>
<keyword evidence="15" id="KW-1133">Transmembrane helix</keyword>
<evidence type="ECO:0000256" key="7">
    <source>
        <dbReference type="ARBA" id="ARBA00022801"/>
    </source>
</evidence>
<sequence length="745" mass="79917">MAKTRAKNKQGVLGRVSRRIGGTGSLPVRVLRWLLFLMVAGFIAGALVFAVLYATIKIPDPNADFQTETTNVYYSDGKTKIGSFATQNRERLEYEEIPEVMRDAVVAAEDRTFWENRGIDLRGIVRAARNNATSGSITGGGSTITQQYVKILYLNQERSYTRKVKEAILSVKIHNQLTKQEILEGYLNTIYYGNGSYGVEVASRTYFGKPAAKLNIGQAAFLATVINNPSYFDPYAEGARERVLPRFNYVLDGMVKRGSITAEQAAAHRGKFPKFKKQRANQRFEGPKGHLLELTRKQLRAEGFLDSEIEGGGLRVVTTFDKNMQKDAVEAVKQVRPDGLDELNTAVVSVQPGTGAVRAMYGGPDYLKSQLNWATLGTQPGSTFKAFAVVAALENGYSLQTRLNGNAPLKIGNDEIQNQGDSGGKSYGFINLETATQFSVNTAFVDLTDQMEDGPEKILKAAREAGIPESTVNQIQPVLGVSLGYEKVAPIDMANAYATLAADGKRAEWYVIDRVDDSRGARVFKHNVATTQTIDEDVAADTLAALQAVVRAGSGTKARTFCPTVGKTGTATANDGKDGEDRVSSSWFVGATPKLATAVMYNRGKGNEELEGYLNPFFGGTYPATTFGTYMNRALEGTECGTFPKRANIKADKGTAVYTNPGNGGDKKKKTPKPEKKETKPTPKPTRPAPEPTTPAPTAPAPEPEPTATPPVTPPPATTSPGAAGGGSGNGDGTGGGGGGADDRD</sequence>
<evidence type="ECO:0000256" key="4">
    <source>
        <dbReference type="ARBA" id="ARBA00022670"/>
    </source>
</evidence>
<dbReference type="FunFam" id="1.10.3810.10:FF:000001">
    <property type="entry name" value="Penicillin-binding protein 1A"/>
    <property type="match status" value="1"/>
</dbReference>
<dbReference type="SUPFAM" id="SSF53955">
    <property type="entry name" value="Lysozyme-like"/>
    <property type="match status" value="1"/>
</dbReference>
<feature type="transmembrane region" description="Helical" evidence="15">
    <location>
        <begin position="33"/>
        <end position="56"/>
    </location>
</feature>
<evidence type="ECO:0000256" key="14">
    <source>
        <dbReference type="SAM" id="MobiDB-lite"/>
    </source>
</evidence>
<feature type="compositionally biased region" description="Gly residues" evidence="14">
    <location>
        <begin position="723"/>
        <end position="745"/>
    </location>
</feature>
<feature type="region of interest" description="Disordered" evidence="14">
    <location>
        <begin position="652"/>
        <end position="745"/>
    </location>
</feature>
<dbReference type="GO" id="GO:0009002">
    <property type="term" value="F:serine-type D-Ala-D-Ala carboxypeptidase activity"/>
    <property type="evidence" value="ECO:0007669"/>
    <property type="project" value="UniProtKB-EC"/>
</dbReference>
<evidence type="ECO:0000256" key="15">
    <source>
        <dbReference type="SAM" id="Phobius"/>
    </source>
</evidence>
<dbReference type="Pfam" id="PF00912">
    <property type="entry name" value="Transgly"/>
    <property type="match status" value="1"/>
</dbReference>
<feature type="domain" description="Penicillin-binding protein transpeptidase" evidence="16">
    <location>
        <begin position="346"/>
        <end position="605"/>
    </location>
</feature>
<proteinExistence type="inferred from homology"/>
<keyword evidence="11" id="KW-0961">Cell wall biogenesis/degradation</keyword>
<evidence type="ECO:0000256" key="11">
    <source>
        <dbReference type="ARBA" id="ARBA00023316"/>
    </source>
</evidence>
<keyword evidence="10" id="KW-0511">Multifunctional enzyme</keyword>
<comment type="similarity">
    <text evidence="2">In the N-terminal section; belongs to the glycosyltransferase 51 family.</text>
</comment>
<evidence type="ECO:0000256" key="5">
    <source>
        <dbReference type="ARBA" id="ARBA00022676"/>
    </source>
</evidence>
<keyword evidence="5" id="KW-0328">Glycosyltransferase</keyword>
<dbReference type="PANTHER" id="PTHR32282:SF34">
    <property type="entry name" value="PENICILLIN-BINDING PROTEIN 1A"/>
    <property type="match status" value="1"/>
</dbReference>
<comment type="caution">
    <text evidence="18">The sequence shown here is derived from an EMBL/GenBank/DDBJ whole genome shotgun (WGS) entry which is preliminary data.</text>
</comment>
<dbReference type="GO" id="GO:0071555">
    <property type="term" value="P:cell wall organization"/>
    <property type="evidence" value="ECO:0007669"/>
    <property type="project" value="UniProtKB-KW"/>
</dbReference>
<keyword evidence="9" id="KW-0573">Peptidoglycan synthesis</keyword>